<accession>A0A7W8BD91</accession>
<name>A0A7W8BD91_STREU</name>
<evidence type="ECO:0000313" key="3">
    <source>
        <dbReference type="EMBL" id="MBB5122580.1"/>
    </source>
</evidence>
<dbReference type="EMBL" id="JACHJF010000017">
    <property type="protein sequence ID" value="MBB5121221.1"/>
    <property type="molecule type" value="Genomic_DNA"/>
</dbReference>
<dbReference type="EMBL" id="JACHJF010000029">
    <property type="protein sequence ID" value="MBB5122580.1"/>
    <property type="molecule type" value="Genomic_DNA"/>
</dbReference>
<gene>
    <name evidence="2" type="ORF">FHS36_004675</name>
    <name evidence="3" type="ORF">FHS36_006053</name>
</gene>
<proteinExistence type="predicted"/>
<protein>
    <submittedName>
        <fullName evidence="2">Uncharacterized protein</fullName>
    </submittedName>
</protein>
<evidence type="ECO:0000313" key="4">
    <source>
        <dbReference type="Proteomes" id="UP000528608"/>
    </source>
</evidence>
<dbReference type="Proteomes" id="UP000528608">
    <property type="component" value="Unassembled WGS sequence"/>
</dbReference>
<comment type="caution">
    <text evidence="2">The sequence shown here is derived from an EMBL/GenBank/DDBJ whole genome shotgun (WGS) entry which is preliminary data.</text>
</comment>
<sequence>GDHLRTLGERVLRAAHTAERAGDAK</sequence>
<evidence type="ECO:0000256" key="1">
    <source>
        <dbReference type="SAM" id="MobiDB-lite"/>
    </source>
</evidence>
<evidence type="ECO:0000313" key="2">
    <source>
        <dbReference type="EMBL" id="MBB5121221.1"/>
    </source>
</evidence>
<organism evidence="2 4">
    <name type="scientific">Streptomyces eurocidicus</name>
    <name type="common">Streptoverticillium eurocidicus</name>
    <dbReference type="NCBI Taxonomy" id="66423"/>
    <lineage>
        <taxon>Bacteria</taxon>
        <taxon>Bacillati</taxon>
        <taxon>Actinomycetota</taxon>
        <taxon>Actinomycetes</taxon>
        <taxon>Kitasatosporales</taxon>
        <taxon>Streptomycetaceae</taxon>
        <taxon>Streptomyces</taxon>
    </lineage>
</organism>
<feature type="non-terminal residue" evidence="2">
    <location>
        <position position="1"/>
    </location>
</feature>
<dbReference type="AlphaFoldDB" id="A0A7W8BD91"/>
<feature type="region of interest" description="Disordered" evidence="1">
    <location>
        <begin position="1"/>
        <end position="25"/>
    </location>
</feature>
<reference evidence="2 4" key="1">
    <citation type="submission" date="2020-08" db="EMBL/GenBank/DDBJ databases">
        <title>Genomic Encyclopedia of Type Strains, Phase III (KMG-III): the genomes of soil and plant-associated and newly described type strains.</title>
        <authorList>
            <person name="Whitman W."/>
        </authorList>
    </citation>
    <scope>NUCLEOTIDE SEQUENCE [LARGE SCALE GENOMIC DNA]</scope>
    <source>
        <strain evidence="2 4">CECT 3259</strain>
    </source>
</reference>